<name>A0A8S0TRH7_OLEEU</name>
<sequence>MGNCIRKDSSTQWGGENWGSETLFSDRRTETQSMNIEEENSLLKDSSDLRKEVKIKITKKQLGQMLIKADIQGLSVHQILAQLMNVSDRFESHHRSWTPALQSIPE</sequence>
<comment type="caution">
    <text evidence="2">The sequence shown here is derived from an EMBL/GenBank/DDBJ whole genome shotgun (WGS) entry which is preliminary data.</text>
</comment>
<reference evidence="2 3" key="1">
    <citation type="submission" date="2019-12" db="EMBL/GenBank/DDBJ databases">
        <authorList>
            <person name="Alioto T."/>
            <person name="Alioto T."/>
            <person name="Gomez Garrido J."/>
        </authorList>
    </citation>
    <scope>NUCLEOTIDE SEQUENCE [LARGE SCALE GENOMIC DNA]</scope>
</reference>
<evidence type="ECO:0000313" key="3">
    <source>
        <dbReference type="Proteomes" id="UP000594638"/>
    </source>
</evidence>
<accession>A0A8S0TRH7</accession>
<organism evidence="2 3">
    <name type="scientific">Olea europaea subsp. europaea</name>
    <dbReference type="NCBI Taxonomy" id="158383"/>
    <lineage>
        <taxon>Eukaryota</taxon>
        <taxon>Viridiplantae</taxon>
        <taxon>Streptophyta</taxon>
        <taxon>Embryophyta</taxon>
        <taxon>Tracheophyta</taxon>
        <taxon>Spermatophyta</taxon>
        <taxon>Magnoliopsida</taxon>
        <taxon>eudicotyledons</taxon>
        <taxon>Gunneridae</taxon>
        <taxon>Pentapetalae</taxon>
        <taxon>asterids</taxon>
        <taxon>lamiids</taxon>
        <taxon>Lamiales</taxon>
        <taxon>Oleaceae</taxon>
        <taxon>Oleeae</taxon>
        <taxon>Olea</taxon>
    </lineage>
</organism>
<protein>
    <submittedName>
        <fullName evidence="2">Uncharacterized protein</fullName>
    </submittedName>
</protein>
<keyword evidence="3" id="KW-1185">Reference proteome</keyword>
<feature type="compositionally biased region" description="Polar residues" evidence="1">
    <location>
        <begin position="10"/>
        <end position="23"/>
    </location>
</feature>
<gene>
    <name evidence="2" type="ORF">OLEA9_A031236</name>
</gene>
<dbReference type="EMBL" id="CACTIH010007299">
    <property type="protein sequence ID" value="CAA3008501.1"/>
    <property type="molecule type" value="Genomic_DNA"/>
</dbReference>
<dbReference type="Gramene" id="OE9A031236T1">
    <property type="protein sequence ID" value="OE9A031236C1"/>
    <property type="gene ID" value="OE9A031236"/>
</dbReference>
<proteinExistence type="predicted"/>
<evidence type="ECO:0000313" key="2">
    <source>
        <dbReference type="EMBL" id="CAA3008501.1"/>
    </source>
</evidence>
<dbReference type="PANTHER" id="PTHR33647:SF5">
    <property type="entry name" value="OS01G0793900 PROTEIN"/>
    <property type="match status" value="1"/>
</dbReference>
<evidence type="ECO:0000256" key="1">
    <source>
        <dbReference type="SAM" id="MobiDB-lite"/>
    </source>
</evidence>
<dbReference type="AlphaFoldDB" id="A0A8S0TRH7"/>
<feature type="region of interest" description="Disordered" evidence="1">
    <location>
        <begin position="1"/>
        <end position="30"/>
    </location>
</feature>
<dbReference type="Proteomes" id="UP000594638">
    <property type="component" value="Unassembled WGS sequence"/>
</dbReference>
<dbReference type="OrthoDB" id="610799at2759"/>
<dbReference type="PANTHER" id="PTHR33647">
    <property type="entry name" value="OS01G0793900 PROTEIN"/>
    <property type="match status" value="1"/>
</dbReference>